<dbReference type="InterPro" id="IPR006151">
    <property type="entry name" value="Shikm_DH/Glu-tRNA_Rdtase"/>
</dbReference>
<dbReference type="Gene3D" id="3.40.50.10860">
    <property type="entry name" value="Leucine Dehydrogenase, chain A, domain 1"/>
    <property type="match status" value="1"/>
</dbReference>
<sequence>MSHDIPLAGVIGDPIAHSRSPQLHGHWLARYGISGHYVPLHVASGDLDTALFALPKMGFRGVNVTIPHKERALALATRVTDRAAAIGAANTLTFLPEGGFEADNTDALGFYENLRQTLPYWSASDGPALVLGAGGAARAVIYALAQNGAPAIRLANRTREKADALARLFPAVEVIDWADAEDAISGAATLVNTTALGMVGQASLDLSLDRLSPDTVVTDIVYNPLQTPLLVAAAEKGARTVDGLGMLLHQAVPGFARWFNLTPEVDDALREAVLK</sequence>
<dbReference type="SUPFAM" id="SSF53223">
    <property type="entry name" value="Aminoacid dehydrogenase-like, N-terminal domain"/>
    <property type="match status" value="1"/>
</dbReference>
<feature type="binding site" evidence="8">
    <location>
        <begin position="156"/>
        <end position="161"/>
    </location>
    <ligand>
        <name>NADP(+)</name>
        <dbReference type="ChEBI" id="CHEBI:58349"/>
    </ligand>
</feature>
<dbReference type="EC" id="1.1.1.25" evidence="2 8"/>
<dbReference type="EMBL" id="JBHTMU010000002">
    <property type="protein sequence ID" value="MFD1341201.1"/>
    <property type="molecule type" value="Genomic_DNA"/>
</dbReference>
<dbReference type="PANTHER" id="PTHR21089">
    <property type="entry name" value="SHIKIMATE DEHYDROGENASE"/>
    <property type="match status" value="1"/>
</dbReference>
<keyword evidence="5 8" id="KW-0560">Oxidoreductase</keyword>
<feature type="active site" description="Proton acceptor" evidence="8">
    <location>
        <position position="69"/>
    </location>
</feature>
<dbReference type="SUPFAM" id="SSF51735">
    <property type="entry name" value="NAD(P)-binding Rossmann-fold domains"/>
    <property type="match status" value="1"/>
</dbReference>
<dbReference type="InterPro" id="IPR036291">
    <property type="entry name" value="NAD(P)-bd_dom_sf"/>
</dbReference>
<dbReference type="InterPro" id="IPR046346">
    <property type="entry name" value="Aminoacid_DH-like_N_sf"/>
</dbReference>
<feature type="binding site" evidence="8">
    <location>
        <position position="243"/>
    </location>
    <ligand>
        <name>NADP(+)</name>
        <dbReference type="ChEBI" id="CHEBI:58349"/>
    </ligand>
</feature>
<evidence type="ECO:0000256" key="7">
    <source>
        <dbReference type="ARBA" id="ARBA00049442"/>
    </source>
</evidence>
<evidence type="ECO:0000313" key="12">
    <source>
        <dbReference type="Proteomes" id="UP001597135"/>
    </source>
</evidence>
<evidence type="ECO:0000256" key="1">
    <source>
        <dbReference type="ARBA" id="ARBA00004871"/>
    </source>
</evidence>
<evidence type="ECO:0000256" key="8">
    <source>
        <dbReference type="HAMAP-Rule" id="MF_00222"/>
    </source>
</evidence>
<comment type="function">
    <text evidence="8">Involved in the biosynthesis of the chorismate, which leads to the biosynthesis of aromatic amino acids. Catalyzes the reversible NADPH linked reduction of 3-dehydroshikimate (DHSA) to yield shikimate (SA).</text>
</comment>
<dbReference type="HAMAP" id="MF_00222">
    <property type="entry name" value="Shikimate_DH_AroE"/>
    <property type="match status" value="1"/>
</dbReference>
<proteinExistence type="inferred from homology"/>
<feature type="binding site" evidence="8">
    <location>
        <position position="106"/>
    </location>
    <ligand>
        <name>shikimate</name>
        <dbReference type="ChEBI" id="CHEBI:36208"/>
    </ligand>
</feature>
<feature type="binding site" evidence="8">
    <location>
        <position position="222"/>
    </location>
    <ligand>
        <name>shikimate</name>
        <dbReference type="ChEBI" id="CHEBI:36208"/>
    </ligand>
</feature>
<evidence type="ECO:0000256" key="4">
    <source>
        <dbReference type="ARBA" id="ARBA00022857"/>
    </source>
</evidence>
<dbReference type="Proteomes" id="UP001597135">
    <property type="component" value="Unassembled WGS sequence"/>
</dbReference>
<feature type="binding site" evidence="8">
    <location>
        <position position="81"/>
    </location>
    <ligand>
        <name>NADP(+)</name>
        <dbReference type="ChEBI" id="CHEBI:58349"/>
    </ligand>
</feature>
<comment type="catalytic activity">
    <reaction evidence="7 8">
        <text>shikimate + NADP(+) = 3-dehydroshikimate + NADPH + H(+)</text>
        <dbReference type="Rhea" id="RHEA:17737"/>
        <dbReference type="ChEBI" id="CHEBI:15378"/>
        <dbReference type="ChEBI" id="CHEBI:16630"/>
        <dbReference type="ChEBI" id="CHEBI:36208"/>
        <dbReference type="ChEBI" id="CHEBI:57783"/>
        <dbReference type="ChEBI" id="CHEBI:58349"/>
        <dbReference type="EC" id="1.1.1.25"/>
    </reaction>
</comment>
<dbReference type="Gene3D" id="3.40.50.720">
    <property type="entry name" value="NAD(P)-binding Rossmann-like Domain"/>
    <property type="match status" value="1"/>
</dbReference>
<comment type="similarity">
    <text evidence="8">Belongs to the shikimate dehydrogenase family.</text>
</comment>
<name>A0ABW3ZDE2_9RHOB</name>
<evidence type="ECO:0000313" key="11">
    <source>
        <dbReference type="EMBL" id="MFD1341201.1"/>
    </source>
</evidence>
<organism evidence="11 12">
    <name type="scientific">Litorisediminicola beolgyonensis</name>
    <dbReference type="NCBI Taxonomy" id="1173614"/>
    <lineage>
        <taxon>Bacteria</taxon>
        <taxon>Pseudomonadati</taxon>
        <taxon>Pseudomonadota</taxon>
        <taxon>Alphaproteobacteria</taxon>
        <taxon>Rhodobacterales</taxon>
        <taxon>Paracoccaceae</taxon>
        <taxon>Litorisediminicola</taxon>
    </lineage>
</organism>
<dbReference type="Pfam" id="PF08501">
    <property type="entry name" value="Shikimate_dh_N"/>
    <property type="match status" value="1"/>
</dbReference>
<dbReference type="InterPro" id="IPR013708">
    <property type="entry name" value="Shikimate_DH-bd_N"/>
</dbReference>
<dbReference type="Pfam" id="PF01488">
    <property type="entry name" value="Shikimate_DH"/>
    <property type="match status" value="1"/>
</dbReference>
<dbReference type="RefSeq" id="WP_386801258.1">
    <property type="nucleotide sequence ID" value="NZ_JBHTMU010000002.1"/>
</dbReference>
<comment type="pathway">
    <text evidence="1 8">Metabolic intermediate biosynthesis; chorismate biosynthesis; chorismate from D-erythrose 4-phosphate and phosphoenolpyruvate: step 4/7.</text>
</comment>
<comment type="caution">
    <text evidence="11">The sequence shown here is derived from an EMBL/GenBank/DDBJ whole genome shotgun (WGS) entry which is preliminary data.</text>
</comment>
<evidence type="ECO:0000256" key="6">
    <source>
        <dbReference type="ARBA" id="ARBA00023141"/>
    </source>
</evidence>
<evidence type="ECO:0000256" key="3">
    <source>
        <dbReference type="ARBA" id="ARBA00022605"/>
    </source>
</evidence>
<dbReference type="PANTHER" id="PTHR21089:SF1">
    <property type="entry name" value="BIFUNCTIONAL 3-DEHYDROQUINATE DEHYDRATASE_SHIKIMATE DEHYDROGENASE, CHLOROPLASTIC"/>
    <property type="match status" value="1"/>
</dbReference>
<feature type="binding site" evidence="8">
    <location>
        <position position="65"/>
    </location>
    <ligand>
        <name>shikimate</name>
        <dbReference type="ChEBI" id="CHEBI:36208"/>
    </ligand>
</feature>
<keyword evidence="12" id="KW-1185">Reference proteome</keyword>
<feature type="domain" description="Quinate/shikimate 5-dehydrogenase/glutamyl-tRNA reductase" evidence="9">
    <location>
        <begin position="125"/>
        <end position="194"/>
    </location>
</feature>
<protein>
    <recommendedName>
        <fullName evidence="2 8">Shikimate dehydrogenase (NADP(+))</fullName>
        <shortName evidence="8">SDH</shortName>
        <ecNumber evidence="2 8">1.1.1.25</ecNumber>
    </recommendedName>
</protein>
<reference evidence="12" key="1">
    <citation type="journal article" date="2019" name="Int. J. Syst. Evol. Microbiol.">
        <title>The Global Catalogue of Microorganisms (GCM) 10K type strain sequencing project: providing services to taxonomists for standard genome sequencing and annotation.</title>
        <authorList>
            <consortium name="The Broad Institute Genomics Platform"/>
            <consortium name="The Broad Institute Genome Sequencing Center for Infectious Disease"/>
            <person name="Wu L."/>
            <person name="Ma J."/>
        </authorList>
    </citation>
    <scope>NUCLEOTIDE SEQUENCE [LARGE SCALE GENOMIC DNA]</scope>
    <source>
        <strain evidence="12">CCUG 62953</strain>
    </source>
</reference>
<dbReference type="CDD" id="cd01065">
    <property type="entry name" value="NAD_bind_Shikimate_DH"/>
    <property type="match status" value="1"/>
</dbReference>
<feature type="binding site" evidence="8">
    <location>
        <position position="90"/>
    </location>
    <ligand>
        <name>shikimate</name>
        <dbReference type="ChEBI" id="CHEBI:36208"/>
    </ligand>
</feature>
<evidence type="ECO:0000256" key="5">
    <source>
        <dbReference type="ARBA" id="ARBA00023002"/>
    </source>
</evidence>
<keyword evidence="4 8" id="KW-0521">NADP</keyword>
<feature type="binding site" evidence="8">
    <location>
        <position position="250"/>
    </location>
    <ligand>
        <name>shikimate</name>
        <dbReference type="ChEBI" id="CHEBI:36208"/>
    </ligand>
</feature>
<dbReference type="InterPro" id="IPR022893">
    <property type="entry name" value="Shikimate_DH_fam"/>
</dbReference>
<dbReference type="InterPro" id="IPR011342">
    <property type="entry name" value="Shikimate_DH"/>
</dbReference>
<dbReference type="GO" id="GO:0004764">
    <property type="term" value="F:shikimate 3-dehydrogenase (NADP+) activity"/>
    <property type="evidence" value="ECO:0007669"/>
    <property type="project" value="UniProtKB-EC"/>
</dbReference>
<comment type="subunit">
    <text evidence="8">Homodimer.</text>
</comment>
<evidence type="ECO:0000256" key="2">
    <source>
        <dbReference type="ARBA" id="ARBA00012962"/>
    </source>
</evidence>
<accession>A0ABW3ZDE2</accession>
<dbReference type="NCBIfam" id="TIGR00507">
    <property type="entry name" value="aroE"/>
    <property type="match status" value="1"/>
</dbReference>
<dbReference type="NCBIfam" id="NF001312">
    <property type="entry name" value="PRK00258.1-4"/>
    <property type="match status" value="1"/>
</dbReference>
<evidence type="ECO:0000259" key="10">
    <source>
        <dbReference type="Pfam" id="PF08501"/>
    </source>
</evidence>
<evidence type="ECO:0000259" key="9">
    <source>
        <dbReference type="Pfam" id="PF01488"/>
    </source>
</evidence>
<gene>
    <name evidence="8" type="primary">aroE</name>
    <name evidence="11" type="ORF">ACFQ4E_02090</name>
</gene>
<feature type="binding site" evidence="8">
    <location>
        <begin position="132"/>
        <end position="136"/>
    </location>
    <ligand>
        <name>NADP(+)</name>
        <dbReference type="ChEBI" id="CHEBI:58349"/>
    </ligand>
</feature>
<feature type="domain" description="Shikimate dehydrogenase substrate binding N-terminal" evidence="10">
    <location>
        <begin position="10"/>
        <end position="92"/>
    </location>
</feature>
<feature type="binding site" evidence="8">
    <location>
        <position position="220"/>
    </location>
    <ligand>
        <name>NADP(+)</name>
        <dbReference type="ChEBI" id="CHEBI:58349"/>
    </ligand>
</feature>
<keyword evidence="6 8" id="KW-0057">Aromatic amino acid biosynthesis</keyword>
<keyword evidence="3 8" id="KW-0028">Amino-acid biosynthesis</keyword>
<feature type="binding site" evidence="8">
    <location>
        <begin position="18"/>
        <end position="20"/>
    </location>
    <ligand>
        <name>shikimate</name>
        <dbReference type="ChEBI" id="CHEBI:36208"/>
    </ligand>
</feature>